<feature type="transmembrane region" description="Helical" evidence="9">
    <location>
        <begin position="63"/>
        <end position="87"/>
    </location>
</feature>
<evidence type="ECO:0000256" key="7">
    <source>
        <dbReference type="ARBA" id="ARBA00022989"/>
    </source>
</evidence>
<sequence>MTRSEFDKNFELSWYTKNNYKTFLQKLSKSFGFVIILMPIFGILLSIGSIIDNYSNNEIAQKLFKNIGSILFSNIGIWFCLAIVIGFANNKGAAIYSALIFYLIFNVSISAFIVPSAEIPDQFNILFWKKLNSKIYLTNIFGINTFNTGVIGGLFCGTIATINYRIFKDIKLIKGLEFFAQEKFVLIMTPIFSLLCAFIFMIIWPMIGWALMSFGVLVAKSPVGVDSFIFRTLQRMLIPFGSSLLWQAPMWYTDIGGNLINYQDQLLVQYLNRTNADLSSSPGILEYILEQNVFGDQLYEALKEKLETNQELFSIIDNWFSQTNQLGLWDLRGDQIISAGVLHNEYVTIQDCWNSGLRVTRFLTGGFVNSMFVLPTIAVVIFLRIPKDKRKQHIGMYSSAILTSFLLGITEPIEYIFCYLNPIFFFAIYAPLTGVIGAITSLLELKIGTTFSTGLFDLIFQGIIPTINGQNTRIWILPILGICFGAIVFTISYFYFKAINFDPLTTNVQQKYIDKQNIVQLKLFFLNFKNIEAIKKENNKLNIKLKKSIEVNQFDYWFISIEKQNLEYYFVIKENYITTIELFIEIYNSKNNLNTFKVENKKQFLEFKKQFVKQNKK</sequence>
<keyword evidence="12" id="KW-1185">Reference proteome</keyword>
<evidence type="ECO:0000313" key="11">
    <source>
        <dbReference type="EMBL" id="AHI52865.1"/>
    </source>
</evidence>
<evidence type="ECO:0000256" key="8">
    <source>
        <dbReference type="ARBA" id="ARBA00023136"/>
    </source>
</evidence>
<feature type="domain" description="PTS EIIC type-1" evidence="10">
    <location>
        <begin position="18"/>
        <end position="508"/>
    </location>
</feature>
<keyword evidence="3" id="KW-1003">Cell membrane</keyword>
<dbReference type="AlphaFoldDB" id="W6A7M8"/>
<keyword evidence="8 9" id="KW-0472">Membrane</keyword>
<feature type="transmembrane region" description="Helical" evidence="9">
    <location>
        <begin position="395"/>
        <end position="417"/>
    </location>
</feature>
<keyword evidence="2" id="KW-0813">Transport</keyword>
<keyword evidence="6 9" id="KW-0812">Transmembrane</keyword>
<feature type="transmembrane region" description="Helical" evidence="9">
    <location>
        <begin position="184"/>
        <end position="207"/>
    </location>
</feature>
<feature type="transmembrane region" description="Helical" evidence="9">
    <location>
        <begin position="362"/>
        <end position="383"/>
    </location>
</feature>
<name>W6A7M8_9MOLU</name>
<feature type="transmembrane region" description="Helical" evidence="9">
    <location>
        <begin position="94"/>
        <end position="115"/>
    </location>
</feature>
<dbReference type="HOGENOM" id="CLU_012312_1_0_14"/>
<dbReference type="Proteomes" id="UP000019267">
    <property type="component" value="Chromosome"/>
</dbReference>
<dbReference type="KEGG" id="scq:SCULI_v1c05240"/>
<evidence type="ECO:0000256" key="3">
    <source>
        <dbReference type="ARBA" id="ARBA00022475"/>
    </source>
</evidence>
<keyword evidence="5" id="KW-0598">Phosphotransferase system</keyword>
<dbReference type="GO" id="GO:0005886">
    <property type="term" value="C:plasma membrane"/>
    <property type="evidence" value="ECO:0007669"/>
    <property type="project" value="UniProtKB-SubCell"/>
</dbReference>
<evidence type="ECO:0000256" key="2">
    <source>
        <dbReference type="ARBA" id="ARBA00022448"/>
    </source>
</evidence>
<dbReference type="InterPro" id="IPR050429">
    <property type="entry name" value="PTS_Glucose_EIICBA"/>
</dbReference>
<dbReference type="GO" id="GO:0008982">
    <property type="term" value="F:protein-N(PI)-phosphohistidine-sugar phosphotransferase activity"/>
    <property type="evidence" value="ECO:0007669"/>
    <property type="project" value="InterPro"/>
</dbReference>
<dbReference type="EMBL" id="CP006681">
    <property type="protein sequence ID" value="AHI52865.1"/>
    <property type="molecule type" value="Genomic_DNA"/>
</dbReference>
<dbReference type="eggNOG" id="COG1263">
    <property type="taxonomic scope" value="Bacteria"/>
</dbReference>
<organism evidence="11 12">
    <name type="scientific">Spiroplasma culicicola AES-1</name>
    <dbReference type="NCBI Taxonomy" id="1276246"/>
    <lineage>
        <taxon>Bacteria</taxon>
        <taxon>Bacillati</taxon>
        <taxon>Mycoplasmatota</taxon>
        <taxon>Mollicutes</taxon>
        <taxon>Entomoplasmatales</taxon>
        <taxon>Spiroplasmataceae</taxon>
        <taxon>Spiroplasma</taxon>
    </lineage>
</organism>
<dbReference type="InterPro" id="IPR013013">
    <property type="entry name" value="PTS_EIIC_1"/>
</dbReference>
<dbReference type="RefSeq" id="WP_025363101.1">
    <property type="nucleotide sequence ID" value="NZ_CP006681.1"/>
</dbReference>
<feature type="transmembrane region" description="Helical" evidence="9">
    <location>
        <begin position="135"/>
        <end position="164"/>
    </location>
</feature>
<dbReference type="PANTHER" id="PTHR30009">
    <property type="entry name" value="CYTOCHROME C-TYPE SYNTHESIS PROTEIN AND PTS TRANSMEMBRANE COMPONENT"/>
    <property type="match status" value="1"/>
</dbReference>
<keyword evidence="4" id="KW-0762">Sugar transport</keyword>
<accession>W6A7M8</accession>
<dbReference type="PANTHER" id="PTHR30009:SF20">
    <property type="entry name" value="PTS SYSTEM GLUCOSE-SPECIFIC EIICB COMPONENT-RELATED"/>
    <property type="match status" value="1"/>
</dbReference>
<dbReference type="InterPro" id="IPR003352">
    <property type="entry name" value="PTS_EIIC"/>
</dbReference>
<gene>
    <name evidence="11" type="primary">ptsG2</name>
    <name evidence="11" type="ORF">SCULI_v1c05240</name>
</gene>
<comment type="subcellular location">
    <subcellularLocation>
        <location evidence="1">Cell membrane</location>
        <topology evidence="1">Multi-pass membrane protein</topology>
    </subcellularLocation>
</comment>
<protein>
    <submittedName>
        <fullName evidence="11">PTS system glucose-specific IIBC component</fullName>
    </submittedName>
</protein>
<dbReference type="OrthoDB" id="9764327at2"/>
<proteinExistence type="predicted"/>
<keyword evidence="7 9" id="KW-1133">Transmembrane helix</keyword>
<evidence type="ECO:0000313" key="12">
    <source>
        <dbReference type="Proteomes" id="UP000019267"/>
    </source>
</evidence>
<feature type="transmembrane region" description="Helical" evidence="9">
    <location>
        <begin position="423"/>
        <end position="443"/>
    </location>
</feature>
<evidence type="ECO:0000256" key="6">
    <source>
        <dbReference type="ARBA" id="ARBA00022692"/>
    </source>
</evidence>
<feature type="transmembrane region" description="Helical" evidence="9">
    <location>
        <begin position="474"/>
        <end position="496"/>
    </location>
</feature>
<evidence type="ECO:0000259" key="10">
    <source>
        <dbReference type="PROSITE" id="PS51103"/>
    </source>
</evidence>
<feature type="transmembrane region" description="Helical" evidence="9">
    <location>
        <begin position="31"/>
        <end position="51"/>
    </location>
</feature>
<dbReference type="STRING" id="1276246.SCULI_v1c05240"/>
<dbReference type="GO" id="GO:0009401">
    <property type="term" value="P:phosphoenolpyruvate-dependent sugar phosphotransferase system"/>
    <property type="evidence" value="ECO:0007669"/>
    <property type="project" value="UniProtKB-KW"/>
</dbReference>
<reference evidence="11 12" key="1">
    <citation type="journal article" date="2014" name="Genome Biol. Evol.">
        <title>Molecular evolution of the substrate utilization strategies and putative virulence factors in mosquito-associated Spiroplasma species.</title>
        <authorList>
            <person name="Chang T.H."/>
            <person name="Lo W.S."/>
            <person name="Ku C."/>
            <person name="Chen L.L."/>
            <person name="Kuo C.H."/>
        </authorList>
    </citation>
    <scope>NUCLEOTIDE SEQUENCE [LARGE SCALE GENOMIC DNA]</scope>
    <source>
        <strain evidence="11">AES-1</strain>
    </source>
</reference>
<evidence type="ECO:0000256" key="1">
    <source>
        <dbReference type="ARBA" id="ARBA00004651"/>
    </source>
</evidence>
<evidence type="ECO:0000256" key="9">
    <source>
        <dbReference type="SAM" id="Phobius"/>
    </source>
</evidence>
<evidence type="ECO:0000256" key="4">
    <source>
        <dbReference type="ARBA" id="ARBA00022597"/>
    </source>
</evidence>
<dbReference type="Pfam" id="PF02378">
    <property type="entry name" value="PTS_EIIC"/>
    <property type="match status" value="2"/>
</dbReference>
<evidence type="ECO:0000256" key="5">
    <source>
        <dbReference type="ARBA" id="ARBA00022683"/>
    </source>
</evidence>
<dbReference type="GO" id="GO:0090563">
    <property type="term" value="F:protein-phosphocysteine-sugar phosphotransferase activity"/>
    <property type="evidence" value="ECO:0007669"/>
    <property type="project" value="TreeGrafter"/>
</dbReference>
<dbReference type="PROSITE" id="PS51103">
    <property type="entry name" value="PTS_EIIC_TYPE_1"/>
    <property type="match status" value="1"/>
</dbReference>
<dbReference type="PATRIC" id="fig|1276246.3.peg.522"/>